<reference evidence="1 2" key="1">
    <citation type="submission" date="2023-04" db="EMBL/GenBank/DDBJ databases">
        <title>Genome Sequence of Selenomonas sputigena ATCC 33150.</title>
        <authorList>
            <person name="Miller D.P."/>
            <person name="Anvari S."/>
            <person name="Polson S.W."/>
            <person name="Macdonald M."/>
            <person name="Mcdowell J.V."/>
        </authorList>
    </citation>
    <scope>NUCLEOTIDE SEQUENCE [LARGE SCALE GENOMIC DNA]</scope>
    <source>
        <strain evidence="1 2">ATCC 33150</strain>
    </source>
</reference>
<comment type="caution">
    <text evidence="1">The sequence shown here is derived from an EMBL/GenBank/DDBJ whole genome shotgun (WGS) entry which is preliminary data.</text>
</comment>
<sequence length="62" mass="6804">MMEMKRLDEAKSHCTAVAVQWLFALYAAVWSVGKMVGVKRPGATRARRVLGARLRSALLAAC</sequence>
<proteinExistence type="predicted"/>
<evidence type="ECO:0000313" key="2">
    <source>
        <dbReference type="Proteomes" id="UP001559623"/>
    </source>
</evidence>
<dbReference type="RefSeq" id="WP_368847035.1">
    <property type="nucleotide sequence ID" value="NZ_CP194411.1"/>
</dbReference>
<name>A0ABV3X5C9_9FIRM</name>
<protein>
    <submittedName>
        <fullName evidence="1">Uncharacterized protein</fullName>
    </submittedName>
</protein>
<organism evidence="1 2">
    <name type="scientific">Selenomonas sputigena</name>
    <dbReference type="NCBI Taxonomy" id="69823"/>
    <lineage>
        <taxon>Bacteria</taxon>
        <taxon>Bacillati</taxon>
        <taxon>Bacillota</taxon>
        <taxon>Negativicutes</taxon>
        <taxon>Selenomonadales</taxon>
        <taxon>Selenomonadaceae</taxon>
        <taxon>Selenomonas</taxon>
    </lineage>
</organism>
<gene>
    <name evidence="1" type="ORF">QCO44_06600</name>
</gene>
<accession>A0ABV3X5C9</accession>
<evidence type="ECO:0000313" key="1">
    <source>
        <dbReference type="EMBL" id="MEX5285308.1"/>
    </source>
</evidence>
<dbReference type="Proteomes" id="UP001559623">
    <property type="component" value="Unassembled WGS sequence"/>
</dbReference>
<keyword evidence="2" id="KW-1185">Reference proteome</keyword>
<dbReference type="EMBL" id="JARVLH010000003">
    <property type="protein sequence ID" value="MEX5285308.1"/>
    <property type="molecule type" value="Genomic_DNA"/>
</dbReference>